<name>A0A645BNZ8_9ZZZZ</name>
<dbReference type="AlphaFoldDB" id="A0A645BNZ8"/>
<keyword evidence="2" id="KW-1133">Transmembrane helix</keyword>
<dbReference type="Pfam" id="PF11167">
    <property type="entry name" value="DUF2953"/>
    <property type="match status" value="1"/>
</dbReference>
<accession>A0A645BNZ8</accession>
<proteinExistence type="predicted"/>
<dbReference type="InterPro" id="IPR021338">
    <property type="entry name" value="DUF2953"/>
</dbReference>
<evidence type="ECO:0008006" key="4">
    <source>
        <dbReference type="Google" id="ProtNLM"/>
    </source>
</evidence>
<dbReference type="EMBL" id="VSSQ01020995">
    <property type="protein sequence ID" value="MPM66301.1"/>
    <property type="molecule type" value="Genomic_DNA"/>
</dbReference>
<sequence length="199" mass="22171">MRGWLIFGGVLLALWLISLLRLGAAVAYGKEGLLVKILAGPFRFAVYPPKEKKAKKKGKAKPQKEKKKEEKESTLDTFRRYLPLISEAAGRLKRKVRIDNIELDLIWGDPNPASAAAGYGYVNVVLGMLWPLIENNFHVKNRNIHTAVEFDAKEPSLSVKAGISLTVGQGAVLAAILGIKFLSIHRQNKMRKQMRKEAV</sequence>
<feature type="compositionally biased region" description="Basic and acidic residues" evidence="1">
    <location>
        <begin position="62"/>
        <end position="72"/>
    </location>
</feature>
<feature type="transmembrane region" description="Helical" evidence="2">
    <location>
        <begin position="161"/>
        <end position="182"/>
    </location>
</feature>
<evidence type="ECO:0000256" key="2">
    <source>
        <dbReference type="SAM" id="Phobius"/>
    </source>
</evidence>
<organism evidence="3">
    <name type="scientific">bioreactor metagenome</name>
    <dbReference type="NCBI Taxonomy" id="1076179"/>
    <lineage>
        <taxon>unclassified sequences</taxon>
        <taxon>metagenomes</taxon>
        <taxon>ecological metagenomes</taxon>
    </lineage>
</organism>
<reference evidence="3" key="1">
    <citation type="submission" date="2019-08" db="EMBL/GenBank/DDBJ databases">
        <authorList>
            <person name="Kucharzyk K."/>
            <person name="Murdoch R.W."/>
            <person name="Higgins S."/>
            <person name="Loffler F."/>
        </authorList>
    </citation>
    <scope>NUCLEOTIDE SEQUENCE</scope>
</reference>
<gene>
    <name evidence="3" type="ORF">SDC9_113208</name>
</gene>
<keyword evidence="2" id="KW-0472">Membrane</keyword>
<evidence type="ECO:0000256" key="1">
    <source>
        <dbReference type="SAM" id="MobiDB-lite"/>
    </source>
</evidence>
<keyword evidence="2" id="KW-0812">Transmembrane</keyword>
<feature type="region of interest" description="Disordered" evidence="1">
    <location>
        <begin position="53"/>
        <end position="72"/>
    </location>
</feature>
<comment type="caution">
    <text evidence="3">The sequence shown here is derived from an EMBL/GenBank/DDBJ whole genome shotgun (WGS) entry which is preliminary data.</text>
</comment>
<evidence type="ECO:0000313" key="3">
    <source>
        <dbReference type="EMBL" id="MPM66301.1"/>
    </source>
</evidence>
<protein>
    <recommendedName>
        <fullName evidence="4">DUF2953 domain-containing protein</fullName>
    </recommendedName>
</protein>